<dbReference type="Pfam" id="PF01757">
    <property type="entry name" value="Acyl_transf_3"/>
    <property type="match status" value="1"/>
</dbReference>
<dbReference type="EMBL" id="SMZJ02000007">
    <property type="protein sequence ID" value="TWO31817.1"/>
    <property type="molecule type" value="Genomic_DNA"/>
</dbReference>
<proteinExistence type="predicted"/>
<keyword evidence="4" id="KW-1185">Reference proteome</keyword>
<keyword evidence="1" id="KW-0472">Membrane</keyword>
<feature type="transmembrane region" description="Helical" evidence="1">
    <location>
        <begin position="301"/>
        <end position="319"/>
    </location>
</feature>
<dbReference type="Proteomes" id="UP000295814">
    <property type="component" value="Unassembled WGS sequence"/>
</dbReference>
<keyword evidence="1" id="KW-1133">Transmembrane helix</keyword>
<evidence type="ECO:0000313" key="4">
    <source>
        <dbReference type="Proteomes" id="UP000295814"/>
    </source>
</evidence>
<feature type="transmembrane region" description="Helical" evidence="1">
    <location>
        <begin position="92"/>
        <end position="112"/>
    </location>
</feature>
<feature type="transmembrane region" description="Helical" evidence="1">
    <location>
        <begin position="12"/>
        <end position="32"/>
    </location>
</feature>
<keyword evidence="3" id="KW-0012">Acyltransferase</keyword>
<dbReference type="GO" id="GO:0016020">
    <property type="term" value="C:membrane"/>
    <property type="evidence" value="ECO:0007669"/>
    <property type="project" value="TreeGrafter"/>
</dbReference>
<feature type="transmembrane region" description="Helical" evidence="1">
    <location>
        <begin position="266"/>
        <end position="289"/>
    </location>
</feature>
<feature type="domain" description="Acyltransferase 3" evidence="2">
    <location>
        <begin position="9"/>
        <end position="353"/>
    </location>
</feature>
<keyword evidence="1" id="KW-0812">Transmembrane</keyword>
<sequence>MASELKRNFGLDLLRAIAIGLVLISHCTYLLFPKDSSLGVTFFRTMGAVGVDLFFVLSGYLIGGILLKLVTEKRANFNELFKFWKRRWFRTLPNYFLILIVNILLLLIQGIGLPDNVFLYFGFLQNILSPHPDFFTEAWSLSIEEFAYLLLPFVIFLSVILFKKENSKGLFIWASVLIIVSLTFFKWKYFKTVNEVNYQEWSATFRKVVIYRMDSIYFGFVLVYLIRAFPIFIKKYKNLLLLLGFSLFVLIHLTIFYLNIQPQTNLFFYTFIYLQVIIISLAMLFPFFLNLKNVKKHINKIVLFISTRSYAIYLINYSIVLLSVEKLMHAYVPSILEKWIFVIIFIVITLVVSNMVYVYFEKPILQYRDRKFQR</sequence>
<dbReference type="PANTHER" id="PTHR23028:SF53">
    <property type="entry name" value="ACYL_TRANSF_3 DOMAIN-CONTAINING PROTEIN"/>
    <property type="match status" value="1"/>
</dbReference>
<dbReference type="RefSeq" id="WP_133357117.1">
    <property type="nucleotide sequence ID" value="NZ_SMZJ02000007.1"/>
</dbReference>
<dbReference type="OrthoDB" id="290051at2"/>
<dbReference type="AlphaFoldDB" id="A0A562YBM9"/>
<evidence type="ECO:0000313" key="3">
    <source>
        <dbReference type="EMBL" id="TWO31817.1"/>
    </source>
</evidence>
<feature type="transmembrane region" description="Helical" evidence="1">
    <location>
        <begin position="170"/>
        <end position="189"/>
    </location>
</feature>
<evidence type="ECO:0000259" key="2">
    <source>
        <dbReference type="Pfam" id="PF01757"/>
    </source>
</evidence>
<feature type="transmembrane region" description="Helical" evidence="1">
    <location>
        <begin position="146"/>
        <end position="163"/>
    </location>
</feature>
<protein>
    <submittedName>
        <fullName evidence="3">Acyltransferase</fullName>
    </submittedName>
</protein>
<reference evidence="3 4" key="1">
    <citation type="submission" date="2019-07" db="EMBL/GenBank/DDBJ databases">
        <title>Seonamhaeicola sp. W255 draft genome.</title>
        <authorList>
            <person name="Zhang X.-Y."/>
            <person name="Zhang R."/>
            <person name="Zhong Y.-L."/>
            <person name="Du Z.-J."/>
        </authorList>
    </citation>
    <scope>NUCLEOTIDE SEQUENCE [LARGE SCALE GENOMIC DNA]</scope>
    <source>
        <strain evidence="3 4">W255</strain>
    </source>
</reference>
<comment type="caution">
    <text evidence="3">The sequence shown here is derived from an EMBL/GenBank/DDBJ whole genome shotgun (WGS) entry which is preliminary data.</text>
</comment>
<dbReference type="GO" id="GO:0016747">
    <property type="term" value="F:acyltransferase activity, transferring groups other than amino-acyl groups"/>
    <property type="evidence" value="ECO:0007669"/>
    <property type="project" value="InterPro"/>
</dbReference>
<dbReference type="GO" id="GO:0000271">
    <property type="term" value="P:polysaccharide biosynthetic process"/>
    <property type="evidence" value="ECO:0007669"/>
    <property type="project" value="TreeGrafter"/>
</dbReference>
<gene>
    <name evidence="3" type="ORF">E1J38_012120</name>
</gene>
<organism evidence="3 4">
    <name type="scientific">Seonamhaeicola sediminis</name>
    <dbReference type="NCBI Taxonomy" id="2528206"/>
    <lineage>
        <taxon>Bacteria</taxon>
        <taxon>Pseudomonadati</taxon>
        <taxon>Bacteroidota</taxon>
        <taxon>Flavobacteriia</taxon>
        <taxon>Flavobacteriales</taxon>
        <taxon>Flavobacteriaceae</taxon>
    </lineage>
</organism>
<feature type="transmembrane region" description="Helical" evidence="1">
    <location>
        <begin position="339"/>
        <end position="360"/>
    </location>
</feature>
<feature type="transmembrane region" description="Helical" evidence="1">
    <location>
        <begin position="239"/>
        <end position="260"/>
    </location>
</feature>
<dbReference type="PANTHER" id="PTHR23028">
    <property type="entry name" value="ACETYLTRANSFERASE"/>
    <property type="match status" value="1"/>
</dbReference>
<name>A0A562YBM9_9FLAO</name>
<keyword evidence="3" id="KW-0808">Transferase</keyword>
<evidence type="ECO:0000256" key="1">
    <source>
        <dbReference type="SAM" id="Phobius"/>
    </source>
</evidence>
<dbReference type="InterPro" id="IPR050879">
    <property type="entry name" value="Acyltransferase_3"/>
</dbReference>
<dbReference type="InterPro" id="IPR002656">
    <property type="entry name" value="Acyl_transf_3_dom"/>
</dbReference>
<feature type="transmembrane region" description="Helical" evidence="1">
    <location>
        <begin position="209"/>
        <end position="227"/>
    </location>
</feature>
<accession>A0A562YBM9</accession>
<feature type="transmembrane region" description="Helical" evidence="1">
    <location>
        <begin position="52"/>
        <end position="71"/>
    </location>
</feature>